<feature type="compositionally biased region" description="Basic and acidic residues" evidence="6">
    <location>
        <begin position="185"/>
        <end position="209"/>
    </location>
</feature>
<dbReference type="PROSITE" id="PS51935">
    <property type="entry name" value="NLPC_P60"/>
    <property type="match status" value="1"/>
</dbReference>
<feature type="region of interest" description="Disordered" evidence="6">
    <location>
        <begin position="185"/>
        <end position="219"/>
    </location>
</feature>
<proteinExistence type="inferred from homology"/>
<dbReference type="AlphaFoldDB" id="A0AB38VTC7"/>
<dbReference type="EC" id="3.4.-.-" evidence="9"/>
<evidence type="ECO:0000256" key="6">
    <source>
        <dbReference type="SAM" id="MobiDB-lite"/>
    </source>
</evidence>
<organism evidence="9 10">
    <name type="scientific">Corynebacterium kutscheri</name>
    <dbReference type="NCBI Taxonomy" id="35755"/>
    <lineage>
        <taxon>Bacteria</taxon>
        <taxon>Bacillati</taxon>
        <taxon>Actinomycetota</taxon>
        <taxon>Actinomycetes</taxon>
        <taxon>Mycobacteriales</taxon>
        <taxon>Corynebacteriaceae</taxon>
        <taxon>Corynebacterium</taxon>
    </lineage>
</organism>
<evidence type="ECO:0000256" key="5">
    <source>
        <dbReference type="SAM" id="Coils"/>
    </source>
</evidence>
<dbReference type="PANTHER" id="PTHR47359">
    <property type="entry name" value="PEPTIDOGLYCAN DL-ENDOPEPTIDASE CWLO"/>
    <property type="match status" value="1"/>
</dbReference>
<feature type="compositionally biased region" description="Low complexity" evidence="6">
    <location>
        <begin position="322"/>
        <end position="344"/>
    </location>
</feature>
<evidence type="ECO:0000259" key="8">
    <source>
        <dbReference type="PROSITE" id="PS51935"/>
    </source>
</evidence>
<dbReference type="InterPro" id="IPR000064">
    <property type="entry name" value="NLP_P60_dom"/>
</dbReference>
<sequence length="574" mass="60559">MSTLSLVGRSTRMHRIMRSTIAALAAAACVSTISPVVAQPVNPSDEEITAATQAVGTAESHVSALAVQLSSAESAIAELELRMGQLREAVNKALVDLHDAQAKAEQARQGVSAARANLDATQSEIIDAQAQLDEISRTAYRQGTTPNGVSAISGNGNSEDSLDRQTYLRTTAQTQRAAIDELDRLRTEQANEESKLREARNLAEKREQEATTAQEHAQSAINENSAALAGQQEQMAQLTADRDAAQVQLDVARGNITVLNTQRSDYEEYEAAEAARKVAEEEARAAESARQAAEEAQKVAEAAEAEAMRQAAEKTAAEERAAAQAKAEQAAAEAEAARQRAQQEAADEQAARDASAAAAAAASAAAAAIIAANTATHATTEDPYTDTEDTSIAAVQNPNLSDTLASVLKDLDVVTLDTDTSVSEKATSIISDASRDTKIETVISRAMGVVGTPYAWGGGDANGPTRGIRDGGVADSYGDYNKVGFDCSGLVLYAFAGAGISLPHYSGYQYQRGTQISPQNIQRGDLIFYGPNAEHHVAIYLGDGQMIEAPNSGSTVRISPVRWSGMSPYAVRMF</sequence>
<evidence type="ECO:0000256" key="2">
    <source>
        <dbReference type="ARBA" id="ARBA00022670"/>
    </source>
</evidence>
<protein>
    <submittedName>
        <fullName evidence="9">Cell wall-associated hydrolase resuscitation promoting factor interacting protein</fullName>
        <ecNumber evidence="9">3.4.-.-</ecNumber>
    </submittedName>
</protein>
<dbReference type="Gene3D" id="3.90.1720.10">
    <property type="entry name" value="endopeptidase domain like (from Nostoc punctiforme)"/>
    <property type="match status" value="1"/>
</dbReference>
<feature type="compositionally biased region" description="Polar residues" evidence="6">
    <location>
        <begin position="210"/>
        <end position="219"/>
    </location>
</feature>
<evidence type="ECO:0000256" key="3">
    <source>
        <dbReference type="ARBA" id="ARBA00022801"/>
    </source>
</evidence>
<accession>A0AB38VTC7</accession>
<dbReference type="PANTHER" id="PTHR47359:SF3">
    <property type="entry name" value="NLP_P60 DOMAIN-CONTAINING PROTEIN-RELATED"/>
    <property type="match status" value="1"/>
</dbReference>
<feature type="chain" id="PRO_5044307123" evidence="7">
    <location>
        <begin position="39"/>
        <end position="574"/>
    </location>
</feature>
<feature type="compositionally biased region" description="Basic and acidic residues" evidence="6">
    <location>
        <begin position="311"/>
        <end position="321"/>
    </location>
</feature>
<dbReference type="GO" id="GO:0008234">
    <property type="term" value="F:cysteine-type peptidase activity"/>
    <property type="evidence" value="ECO:0007669"/>
    <property type="project" value="UniProtKB-KW"/>
</dbReference>
<evidence type="ECO:0000313" key="10">
    <source>
        <dbReference type="Proteomes" id="UP000271380"/>
    </source>
</evidence>
<evidence type="ECO:0000256" key="7">
    <source>
        <dbReference type="SAM" id="SignalP"/>
    </source>
</evidence>
<evidence type="ECO:0000256" key="4">
    <source>
        <dbReference type="ARBA" id="ARBA00022807"/>
    </source>
</evidence>
<keyword evidence="7" id="KW-0732">Signal</keyword>
<feature type="compositionally biased region" description="Polar residues" evidence="6">
    <location>
        <begin position="142"/>
        <end position="159"/>
    </location>
</feature>
<keyword evidence="3 9" id="KW-0378">Hydrolase</keyword>
<gene>
    <name evidence="9" type="primary">rpfI</name>
    <name evidence="9" type="ORF">NCTC949_01638</name>
</gene>
<dbReference type="InterPro" id="IPR051794">
    <property type="entry name" value="PG_Endopeptidase_C40"/>
</dbReference>
<keyword evidence="4" id="KW-0788">Thiol protease</keyword>
<feature type="region of interest" description="Disordered" evidence="6">
    <location>
        <begin position="142"/>
        <end position="161"/>
    </location>
</feature>
<feature type="coiled-coil region" evidence="5">
    <location>
        <begin position="62"/>
        <end position="138"/>
    </location>
</feature>
<reference evidence="9 10" key="1">
    <citation type="submission" date="2018-12" db="EMBL/GenBank/DDBJ databases">
        <authorList>
            <consortium name="Pathogen Informatics"/>
        </authorList>
    </citation>
    <scope>NUCLEOTIDE SEQUENCE [LARGE SCALE GENOMIC DNA]</scope>
    <source>
        <strain evidence="9 10">NCTC949</strain>
    </source>
</reference>
<dbReference type="InterPro" id="IPR038765">
    <property type="entry name" value="Papain-like_cys_pep_sf"/>
</dbReference>
<feature type="signal peptide" evidence="7">
    <location>
        <begin position="1"/>
        <end position="38"/>
    </location>
</feature>
<dbReference type="Proteomes" id="UP000271380">
    <property type="component" value="Chromosome"/>
</dbReference>
<feature type="domain" description="NlpC/P60" evidence="8">
    <location>
        <begin position="436"/>
        <end position="574"/>
    </location>
</feature>
<feature type="compositionally biased region" description="Basic and acidic residues" evidence="6">
    <location>
        <begin position="286"/>
        <end position="298"/>
    </location>
</feature>
<dbReference type="GO" id="GO:0006508">
    <property type="term" value="P:proteolysis"/>
    <property type="evidence" value="ECO:0007669"/>
    <property type="project" value="UniProtKB-KW"/>
</dbReference>
<dbReference type="EMBL" id="LR134377">
    <property type="protein sequence ID" value="VEH08523.1"/>
    <property type="molecule type" value="Genomic_DNA"/>
</dbReference>
<evidence type="ECO:0000313" key="9">
    <source>
        <dbReference type="EMBL" id="VEH08523.1"/>
    </source>
</evidence>
<feature type="region of interest" description="Disordered" evidence="6">
    <location>
        <begin position="286"/>
        <end position="350"/>
    </location>
</feature>
<evidence type="ECO:0000256" key="1">
    <source>
        <dbReference type="ARBA" id="ARBA00007074"/>
    </source>
</evidence>
<dbReference type="Pfam" id="PF00877">
    <property type="entry name" value="NLPC_P60"/>
    <property type="match status" value="1"/>
</dbReference>
<keyword evidence="2" id="KW-0645">Protease</keyword>
<dbReference type="SUPFAM" id="SSF54001">
    <property type="entry name" value="Cysteine proteinases"/>
    <property type="match status" value="1"/>
</dbReference>
<comment type="similarity">
    <text evidence="1">Belongs to the peptidase C40 family.</text>
</comment>
<dbReference type="Gene3D" id="1.20.5.340">
    <property type="match status" value="1"/>
</dbReference>
<name>A0AB38VTC7_9CORY</name>
<dbReference type="NCBIfam" id="NF046048">
    <property type="entry name" value="NlpC_P60_DIP1281"/>
    <property type="match status" value="1"/>
</dbReference>
<keyword evidence="5" id="KW-0175">Coiled coil</keyword>